<dbReference type="OrthoDB" id="3637233at2"/>
<evidence type="ECO:0000313" key="4">
    <source>
        <dbReference type="Proteomes" id="UP000243799"/>
    </source>
</evidence>
<feature type="region of interest" description="Disordered" evidence="1">
    <location>
        <begin position="26"/>
        <end position="48"/>
    </location>
</feature>
<feature type="signal peptide" evidence="2">
    <location>
        <begin position="1"/>
        <end position="19"/>
    </location>
</feature>
<feature type="chain" id="PRO_5039433115" description="Lipoprotein" evidence="2">
    <location>
        <begin position="20"/>
        <end position="205"/>
    </location>
</feature>
<organism evidence="3 4">
    <name type="scientific">Amycolatopsis marina</name>
    <dbReference type="NCBI Taxonomy" id="490629"/>
    <lineage>
        <taxon>Bacteria</taxon>
        <taxon>Bacillati</taxon>
        <taxon>Actinomycetota</taxon>
        <taxon>Actinomycetes</taxon>
        <taxon>Pseudonocardiales</taxon>
        <taxon>Pseudonocardiaceae</taxon>
        <taxon>Amycolatopsis</taxon>
    </lineage>
</organism>
<reference evidence="4" key="1">
    <citation type="submission" date="2016-10" db="EMBL/GenBank/DDBJ databases">
        <authorList>
            <person name="Varghese N."/>
            <person name="Submissions S."/>
        </authorList>
    </citation>
    <scope>NUCLEOTIDE SEQUENCE [LARGE SCALE GENOMIC DNA]</scope>
    <source>
        <strain evidence="4">CGMCC 4.3568</strain>
    </source>
</reference>
<sequence length="205" mass="21797">MRPRKTLFAALAVSICVTAVGCGERQPQNAEPLEQPPGPGLTSAEVQREDATTRWAEGYCLAVGELVRSMSTIPMIDPSTTQRATRTSSELLGTMITGLDRTVSRLRDLAEAPVPAGERVRAKAISEYNAIRDRAAAVKQTLDAAAQDPAASRQAISAAGGPLDEIGKVNLLAGFESVPELATARERAQACRDLTKQGPEPRLGY</sequence>
<gene>
    <name evidence="3" type="ORF">SAMN05216266_104303</name>
</gene>
<keyword evidence="2" id="KW-0732">Signal</keyword>
<keyword evidence="4" id="KW-1185">Reference proteome</keyword>
<evidence type="ECO:0000313" key="3">
    <source>
        <dbReference type="EMBL" id="SFB09428.1"/>
    </source>
</evidence>
<name>A0A1I0YAI5_9PSEU</name>
<dbReference type="STRING" id="490629.SAMN05216266_104303"/>
<accession>A0A1I0YAI5</accession>
<evidence type="ECO:0000256" key="1">
    <source>
        <dbReference type="SAM" id="MobiDB-lite"/>
    </source>
</evidence>
<evidence type="ECO:0000256" key="2">
    <source>
        <dbReference type="SAM" id="SignalP"/>
    </source>
</evidence>
<dbReference type="RefSeq" id="WP_143101805.1">
    <property type="nucleotide sequence ID" value="NZ_FOKG01000004.1"/>
</dbReference>
<dbReference type="PROSITE" id="PS51257">
    <property type="entry name" value="PROKAR_LIPOPROTEIN"/>
    <property type="match status" value="1"/>
</dbReference>
<dbReference type="EMBL" id="FOKG01000004">
    <property type="protein sequence ID" value="SFB09428.1"/>
    <property type="molecule type" value="Genomic_DNA"/>
</dbReference>
<protein>
    <recommendedName>
        <fullName evidence="5">Lipoprotein</fullName>
    </recommendedName>
</protein>
<evidence type="ECO:0008006" key="5">
    <source>
        <dbReference type="Google" id="ProtNLM"/>
    </source>
</evidence>
<proteinExistence type="predicted"/>
<dbReference type="Proteomes" id="UP000243799">
    <property type="component" value="Unassembled WGS sequence"/>
</dbReference>
<dbReference type="AlphaFoldDB" id="A0A1I0YAI5"/>